<feature type="transmembrane region" description="Helical" evidence="6">
    <location>
        <begin position="95"/>
        <end position="122"/>
    </location>
</feature>
<keyword evidence="3 6" id="KW-0812">Transmembrane</keyword>
<comment type="subcellular location">
    <subcellularLocation>
        <location evidence="1">Cell membrane</location>
        <topology evidence="1">Multi-pass membrane protein</topology>
    </subcellularLocation>
</comment>
<feature type="domain" description="ABC3 transporter permease C-terminal" evidence="7">
    <location>
        <begin position="53"/>
        <end position="172"/>
    </location>
</feature>
<dbReference type="EMBL" id="VSSQ01035284">
    <property type="protein sequence ID" value="MPM87478.1"/>
    <property type="molecule type" value="Genomic_DNA"/>
</dbReference>
<dbReference type="GO" id="GO:0044874">
    <property type="term" value="P:lipoprotein localization to outer membrane"/>
    <property type="evidence" value="ECO:0007669"/>
    <property type="project" value="TreeGrafter"/>
</dbReference>
<sequence>MQLTADQVFQADTIAAAFAGRLDQELFQVDNWKAQNAQLLSGLQGQSISSYMIQVFVMISVVLGIASVLAITVLQKSKQVGILKAMGIRNKAAGYIFLFEGLLLGIGGAVLGILFGLGLTYVFTHFALNADGTPIIALYINYQFIGISGLIAVLASTMAALIPAIRSTKLNPIDIIRNN</sequence>
<feature type="transmembrane region" description="Helical" evidence="6">
    <location>
        <begin position="142"/>
        <end position="162"/>
    </location>
</feature>
<feature type="transmembrane region" description="Helical" evidence="6">
    <location>
        <begin position="51"/>
        <end position="74"/>
    </location>
</feature>
<dbReference type="Pfam" id="PF02687">
    <property type="entry name" value="FtsX"/>
    <property type="match status" value="1"/>
</dbReference>
<dbReference type="PANTHER" id="PTHR30489:SF0">
    <property type="entry name" value="LIPOPROTEIN-RELEASING SYSTEM TRANSMEMBRANE PROTEIN LOLE"/>
    <property type="match status" value="1"/>
</dbReference>
<organism evidence="8">
    <name type="scientific">bioreactor metagenome</name>
    <dbReference type="NCBI Taxonomy" id="1076179"/>
    <lineage>
        <taxon>unclassified sequences</taxon>
        <taxon>metagenomes</taxon>
        <taxon>ecological metagenomes</taxon>
    </lineage>
</organism>
<accession>A0A645DEM2</accession>
<evidence type="ECO:0000256" key="4">
    <source>
        <dbReference type="ARBA" id="ARBA00022989"/>
    </source>
</evidence>
<dbReference type="InterPro" id="IPR003838">
    <property type="entry name" value="ABC3_permease_C"/>
</dbReference>
<evidence type="ECO:0000256" key="5">
    <source>
        <dbReference type="ARBA" id="ARBA00023136"/>
    </source>
</evidence>
<evidence type="ECO:0000256" key="3">
    <source>
        <dbReference type="ARBA" id="ARBA00022692"/>
    </source>
</evidence>
<proteinExistence type="predicted"/>
<name>A0A645DEM2_9ZZZZ</name>
<comment type="caution">
    <text evidence="8">The sequence shown here is derived from an EMBL/GenBank/DDBJ whole genome shotgun (WGS) entry which is preliminary data.</text>
</comment>
<keyword evidence="4 6" id="KW-1133">Transmembrane helix</keyword>
<evidence type="ECO:0000256" key="2">
    <source>
        <dbReference type="ARBA" id="ARBA00022475"/>
    </source>
</evidence>
<keyword evidence="2" id="KW-1003">Cell membrane</keyword>
<dbReference type="GO" id="GO:0098797">
    <property type="term" value="C:plasma membrane protein complex"/>
    <property type="evidence" value="ECO:0007669"/>
    <property type="project" value="TreeGrafter"/>
</dbReference>
<protein>
    <recommendedName>
        <fullName evidence="7">ABC3 transporter permease C-terminal domain-containing protein</fullName>
    </recommendedName>
</protein>
<gene>
    <name evidence="8" type="ORF">SDC9_134574</name>
</gene>
<reference evidence="8" key="1">
    <citation type="submission" date="2019-08" db="EMBL/GenBank/DDBJ databases">
        <authorList>
            <person name="Kucharzyk K."/>
            <person name="Murdoch R.W."/>
            <person name="Higgins S."/>
            <person name="Loffler F."/>
        </authorList>
    </citation>
    <scope>NUCLEOTIDE SEQUENCE</scope>
</reference>
<evidence type="ECO:0000313" key="8">
    <source>
        <dbReference type="EMBL" id="MPM87478.1"/>
    </source>
</evidence>
<dbReference type="PANTHER" id="PTHR30489">
    <property type="entry name" value="LIPOPROTEIN-RELEASING SYSTEM TRANSMEMBRANE PROTEIN LOLE"/>
    <property type="match status" value="1"/>
</dbReference>
<evidence type="ECO:0000256" key="1">
    <source>
        <dbReference type="ARBA" id="ARBA00004651"/>
    </source>
</evidence>
<dbReference type="AlphaFoldDB" id="A0A645DEM2"/>
<evidence type="ECO:0000259" key="7">
    <source>
        <dbReference type="Pfam" id="PF02687"/>
    </source>
</evidence>
<evidence type="ECO:0000256" key="6">
    <source>
        <dbReference type="SAM" id="Phobius"/>
    </source>
</evidence>
<keyword evidence="5 6" id="KW-0472">Membrane</keyword>
<dbReference type="InterPro" id="IPR051447">
    <property type="entry name" value="Lipoprotein-release_system"/>
</dbReference>